<evidence type="ECO:0000313" key="2">
    <source>
        <dbReference type="Proteomes" id="UP000499080"/>
    </source>
</evidence>
<comment type="caution">
    <text evidence="1">The sequence shown here is derived from an EMBL/GenBank/DDBJ whole genome shotgun (WGS) entry which is preliminary data.</text>
</comment>
<name>A0A4Y2MCC2_ARAVE</name>
<sequence>MNLLMKSREEEKTLTQLSTLSASCRSSSCSLGPVSSRNCSTICRVASYWAAGTTALSPVRYRFRVRERSGTGWWGSSCGERGMRMSGATDSAGI</sequence>
<dbReference type="AlphaFoldDB" id="A0A4Y2MCC2"/>
<dbReference type="EMBL" id="BGPR01006986">
    <property type="protein sequence ID" value="GBN23356.1"/>
    <property type="molecule type" value="Genomic_DNA"/>
</dbReference>
<reference evidence="1 2" key="1">
    <citation type="journal article" date="2019" name="Sci. Rep.">
        <title>Orb-weaving spider Araneus ventricosus genome elucidates the spidroin gene catalogue.</title>
        <authorList>
            <person name="Kono N."/>
            <person name="Nakamura H."/>
            <person name="Ohtoshi R."/>
            <person name="Moran D.A.P."/>
            <person name="Shinohara A."/>
            <person name="Yoshida Y."/>
            <person name="Fujiwara M."/>
            <person name="Mori M."/>
            <person name="Tomita M."/>
            <person name="Arakawa K."/>
        </authorList>
    </citation>
    <scope>NUCLEOTIDE SEQUENCE [LARGE SCALE GENOMIC DNA]</scope>
</reference>
<protein>
    <submittedName>
        <fullName evidence="1">Uncharacterized protein</fullName>
    </submittedName>
</protein>
<dbReference type="Proteomes" id="UP000499080">
    <property type="component" value="Unassembled WGS sequence"/>
</dbReference>
<proteinExistence type="predicted"/>
<gene>
    <name evidence="1" type="ORF">AVEN_14746_1</name>
</gene>
<accession>A0A4Y2MCC2</accession>
<evidence type="ECO:0000313" key="1">
    <source>
        <dbReference type="EMBL" id="GBN23356.1"/>
    </source>
</evidence>
<dbReference type="PROSITE" id="PS51257">
    <property type="entry name" value="PROKAR_LIPOPROTEIN"/>
    <property type="match status" value="1"/>
</dbReference>
<keyword evidence="2" id="KW-1185">Reference proteome</keyword>
<organism evidence="1 2">
    <name type="scientific">Araneus ventricosus</name>
    <name type="common">Orbweaver spider</name>
    <name type="synonym">Epeira ventricosa</name>
    <dbReference type="NCBI Taxonomy" id="182803"/>
    <lineage>
        <taxon>Eukaryota</taxon>
        <taxon>Metazoa</taxon>
        <taxon>Ecdysozoa</taxon>
        <taxon>Arthropoda</taxon>
        <taxon>Chelicerata</taxon>
        <taxon>Arachnida</taxon>
        <taxon>Araneae</taxon>
        <taxon>Araneomorphae</taxon>
        <taxon>Entelegynae</taxon>
        <taxon>Araneoidea</taxon>
        <taxon>Araneidae</taxon>
        <taxon>Araneus</taxon>
    </lineage>
</organism>